<dbReference type="GO" id="GO:0005737">
    <property type="term" value="C:cytoplasm"/>
    <property type="evidence" value="ECO:0007669"/>
    <property type="project" value="UniProtKB-SubCell"/>
</dbReference>
<dbReference type="SUPFAM" id="SSF50104">
    <property type="entry name" value="Translation proteins SH3-like domain"/>
    <property type="match status" value="1"/>
</dbReference>
<evidence type="ECO:0000313" key="10">
    <source>
        <dbReference type="EMBL" id="GIX63025.1"/>
    </source>
</evidence>
<dbReference type="Pfam" id="PF21485">
    <property type="entry name" value="IF5A-like_N"/>
    <property type="match status" value="1"/>
</dbReference>
<dbReference type="Proteomes" id="UP001497744">
    <property type="component" value="Unassembled WGS sequence"/>
</dbReference>
<evidence type="ECO:0000256" key="2">
    <source>
        <dbReference type="ARBA" id="ARBA00006016"/>
    </source>
</evidence>
<dbReference type="Gene3D" id="2.30.30.30">
    <property type="match status" value="1"/>
</dbReference>
<dbReference type="FunFam" id="2.30.30.30:FF:000007">
    <property type="entry name" value="Eukaryotic translation initiation factor 5A"/>
    <property type="match status" value="1"/>
</dbReference>
<name>A0AAV4LT46_BABCB</name>
<dbReference type="GO" id="GO:0045901">
    <property type="term" value="P:positive regulation of translational elongation"/>
    <property type="evidence" value="ECO:0007669"/>
    <property type="project" value="InterPro"/>
</dbReference>
<organism evidence="10 11">
    <name type="scientific">Babesia caballi</name>
    <dbReference type="NCBI Taxonomy" id="5871"/>
    <lineage>
        <taxon>Eukaryota</taxon>
        <taxon>Sar</taxon>
        <taxon>Alveolata</taxon>
        <taxon>Apicomplexa</taxon>
        <taxon>Aconoidasida</taxon>
        <taxon>Piroplasmida</taxon>
        <taxon>Babesiidae</taxon>
        <taxon>Babesia</taxon>
    </lineage>
</organism>
<keyword evidence="10" id="KW-0396">Initiation factor</keyword>
<dbReference type="InterPro" id="IPR008991">
    <property type="entry name" value="Translation_prot_SH3-like_sf"/>
</dbReference>
<dbReference type="PANTHER" id="PTHR11673">
    <property type="entry name" value="TRANSLATION INITIATION FACTOR 5A FAMILY MEMBER"/>
    <property type="match status" value="1"/>
</dbReference>
<dbReference type="AlphaFoldDB" id="A0AAV4LT46"/>
<evidence type="ECO:0000256" key="7">
    <source>
        <dbReference type="ARBA" id="ARBA00023071"/>
    </source>
</evidence>
<comment type="similarity">
    <text evidence="2">Belongs to the eIF-5A family.</text>
</comment>
<accession>A0AAV4LT46</accession>
<dbReference type="InterPro" id="IPR014722">
    <property type="entry name" value="Rib_uL2_dom2"/>
</dbReference>
<dbReference type="FunFam" id="2.40.50.140:FF:000034">
    <property type="entry name" value="Eukaryotic translation initiation factor 5A"/>
    <property type="match status" value="1"/>
</dbReference>
<keyword evidence="3" id="KW-0963">Cytoplasm</keyword>
<dbReference type="GO" id="GO:0003743">
    <property type="term" value="F:translation initiation factor activity"/>
    <property type="evidence" value="ECO:0007669"/>
    <property type="project" value="UniProtKB-KW"/>
</dbReference>
<dbReference type="InterPro" id="IPR020189">
    <property type="entry name" value="IF5A_C"/>
</dbReference>
<keyword evidence="11" id="KW-1185">Reference proteome</keyword>
<keyword evidence="6" id="KW-0648">Protein biosynthesis</keyword>
<dbReference type="InterPro" id="IPR012340">
    <property type="entry name" value="NA-bd_OB-fold"/>
</dbReference>
<dbReference type="EMBL" id="BPLF01000002">
    <property type="protein sequence ID" value="GIX63025.1"/>
    <property type="molecule type" value="Genomic_DNA"/>
</dbReference>
<dbReference type="GO" id="GO:0003746">
    <property type="term" value="F:translation elongation factor activity"/>
    <property type="evidence" value="ECO:0007669"/>
    <property type="project" value="UniProtKB-KW"/>
</dbReference>
<evidence type="ECO:0000313" key="11">
    <source>
        <dbReference type="Proteomes" id="UP001497744"/>
    </source>
</evidence>
<dbReference type="InterPro" id="IPR027417">
    <property type="entry name" value="P-loop_NTPase"/>
</dbReference>
<dbReference type="CDD" id="cd04468">
    <property type="entry name" value="S1_eIF5A"/>
    <property type="match status" value="1"/>
</dbReference>
<reference evidence="10 11" key="1">
    <citation type="submission" date="2021-06" db="EMBL/GenBank/DDBJ databases">
        <title>Genome sequence of Babesia caballi.</title>
        <authorList>
            <person name="Yamagishi J."/>
            <person name="Kidaka T."/>
            <person name="Ochi A."/>
        </authorList>
    </citation>
    <scope>NUCLEOTIDE SEQUENCE [LARGE SCALE GENOMIC DNA]</scope>
    <source>
        <strain evidence="10">USDA-D6B2</strain>
    </source>
</reference>
<dbReference type="InterPro" id="IPR048670">
    <property type="entry name" value="IF5A-like_N"/>
</dbReference>
<comment type="subcellular location">
    <subcellularLocation>
        <location evidence="1">Cytoplasm</location>
    </subcellularLocation>
</comment>
<keyword evidence="5" id="KW-0694">RNA-binding</keyword>
<evidence type="ECO:0000259" key="9">
    <source>
        <dbReference type="SMART" id="SM01376"/>
    </source>
</evidence>
<feature type="domain" description="Translation initiation factor 5A C-terminal" evidence="9">
    <location>
        <begin position="1178"/>
        <end position="1252"/>
    </location>
</feature>
<dbReference type="RefSeq" id="XP_067715094.1">
    <property type="nucleotide sequence ID" value="XM_067858993.1"/>
</dbReference>
<dbReference type="SMART" id="SM01376">
    <property type="entry name" value="eIF-5a"/>
    <property type="match status" value="1"/>
</dbReference>
<dbReference type="GO" id="GO:0003723">
    <property type="term" value="F:RNA binding"/>
    <property type="evidence" value="ECO:0007669"/>
    <property type="project" value="UniProtKB-KW"/>
</dbReference>
<dbReference type="GeneID" id="94194506"/>
<evidence type="ECO:0000256" key="8">
    <source>
        <dbReference type="SAM" id="MobiDB-lite"/>
    </source>
</evidence>
<evidence type="ECO:0000256" key="1">
    <source>
        <dbReference type="ARBA" id="ARBA00004496"/>
    </source>
</evidence>
<dbReference type="Gene3D" id="2.40.50.140">
    <property type="entry name" value="Nucleic acid-binding proteins"/>
    <property type="match status" value="1"/>
</dbReference>
<dbReference type="PROSITE" id="PS00302">
    <property type="entry name" value="IF5A_HYPUSINE"/>
    <property type="match status" value="1"/>
</dbReference>
<comment type="caution">
    <text evidence="10">The sequence shown here is derived from an EMBL/GenBank/DDBJ whole genome shotgun (WGS) entry which is preliminary data.</text>
</comment>
<gene>
    <name evidence="10" type="ORF">BcabD6B2_24600</name>
</gene>
<feature type="region of interest" description="Disordered" evidence="8">
    <location>
        <begin position="445"/>
        <end position="465"/>
    </location>
</feature>
<evidence type="ECO:0000256" key="3">
    <source>
        <dbReference type="ARBA" id="ARBA00022490"/>
    </source>
</evidence>
<dbReference type="InterPro" id="IPR001884">
    <property type="entry name" value="IF5A-like"/>
</dbReference>
<evidence type="ECO:0000256" key="4">
    <source>
        <dbReference type="ARBA" id="ARBA00022768"/>
    </source>
</evidence>
<keyword evidence="4" id="KW-0251">Elongation factor</keyword>
<protein>
    <submittedName>
        <fullName evidence="10">Eukaryotic translation initiation factor</fullName>
    </submittedName>
</protein>
<dbReference type="Gene3D" id="3.40.50.300">
    <property type="entry name" value="P-loop containing nucleotide triphosphate hydrolases"/>
    <property type="match status" value="1"/>
</dbReference>
<dbReference type="SUPFAM" id="SSF52540">
    <property type="entry name" value="P-loop containing nucleoside triphosphate hydrolases"/>
    <property type="match status" value="2"/>
</dbReference>
<dbReference type="NCBIfam" id="TIGR00037">
    <property type="entry name" value="eIF_5A"/>
    <property type="match status" value="1"/>
</dbReference>
<evidence type="ECO:0000256" key="5">
    <source>
        <dbReference type="ARBA" id="ARBA00022884"/>
    </source>
</evidence>
<dbReference type="InterPro" id="IPR019769">
    <property type="entry name" value="Trans_elong_IF5A_hypusine_site"/>
</dbReference>
<dbReference type="Pfam" id="PF01287">
    <property type="entry name" value="eIF-5a"/>
    <property type="match status" value="1"/>
</dbReference>
<evidence type="ECO:0000256" key="6">
    <source>
        <dbReference type="ARBA" id="ARBA00022917"/>
    </source>
</evidence>
<keyword evidence="7" id="KW-0385">Hypusine</keyword>
<sequence>MDFGQRDSLEPELRVSADAINKSQLLHSYEDLAFVCAAAGPPRSAGVSESSAPSPGPGRPQFRNALESLLERCTEARAVCATEGSRRAFSDLLPGAGIAEVTGPSGSGKTSYCLSFANSSPGLTLYVDTSGSVSLARVLHRDRFILLRVFNCEELEQVIADFAERLSGDGDLPCFKGVRARSVATLVVDSLWPLCLLEPLQRRGYMLRLCVTLRHISWRHDIAVIVCNNDARWDAKAGLSGKILRSGSVKEQFRSRCYVHVSLEQRAPFGDGCAGAFGRAFLGDSDPSCDSLDHGPAQESLVAGSAVRRDMTICSGGDHGGHFYFSGTTKPPSGAPGALRRNQPFNPLRHFYSVPPRLTPRGSPASDDAGRPSQPRVANICILRGQTGCGKVSAVRRLCGQIGLNIIEYDPFESDVVYMLEDEAYDALRATFLRFMDTVRRKPGLRMSRDSGIPDSSRSGSDAASRRRKRLCLTMGLSSPSTPSDSTPDSSQEPHLILLKDLPRTLATNNPDYVRRIQDLTRSILDGEGCKGGIATYPLLICVNNSSSDRQLLRSILPHNYEKHPRCLRLNVSQITKTKMKSLLQRFLHGLGRPTSALNDQLVDCLSEMSCGDMRFGMCNLHFYAGLKRSSVASARGEMEALRGHMFERSASGAVFNVIGKVLANKRVPVILTAKTDSPAEGRGSPSASPLCHDRFWPCFQLSRPPADGASGDLPELVHVKDDYSDVLEILPMLSEDLSLMPPSAIEFEPPSQDDDVTEALCNAAFLGGPGAAHQELFHGSLLGAMPPPVRLFGLVDLYDPALPLSFCQWPTITGDVSATPARHPRAAHLPRLTRPQVYYDLDALVEGSSVDTSFLVDSVFDNYPPYFESVHDCAALMAHLCFADVYITGYRHANCFGEEAWEQAQRTFACLCARAASCSNLGGTGASGGFRAFNRGVWQSESRHDMKYLQELYAAHLRDLVSTAAGKAPSLHLSSLYTCKSSAFVEIVPFMYMILSPDPLDAVEAESSPLDCSLNMSNIMTESMLERIDMLMSEPPAATPRSAAPPSSSHGSGTPSYNFMDTVTPKFRELLSEIGKHYEGASSFVFGSVFPRNAKMIEESFEGTDAGASHTIPVAAGSIKMNGFVMIKGKPCKVVEYSTSKTGKHGHAKANITGVDIFTGKKYEDVCPTSHNMEVPHVKRSEYQLISVDDDGFVSLLNPDGTCKDDLQLPRDNDGGFDEVSKQIQSLVASGKEVLVTVLAAVGMEKIVQCKELA</sequence>
<dbReference type="GO" id="GO:0045905">
    <property type="term" value="P:positive regulation of translational termination"/>
    <property type="evidence" value="ECO:0007669"/>
    <property type="project" value="InterPro"/>
</dbReference>
<feature type="region of interest" description="Disordered" evidence="8">
    <location>
        <begin position="1036"/>
        <end position="1057"/>
    </location>
</feature>
<dbReference type="GO" id="GO:0043022">
    <property type="term" value="F:ribosome binding"/>
    <property type="evidence" value="ECO:0007669"/>
    <property type="project" value="InterPro"/>
</dbReference>
<proteinExistence type="inferred from homology"/>
<dbReference type="SUPFAM" id="SSF50249">
    <property type="entry name" value="Nucleic acid-binding proteins"/>
    <property type="match status" value="1"/>
</dbReference>